<evidence type="ECO:0000256" key="4">
    <source>
        <dbReference type="ARBA" id="ARBA00004406"/>
    </source>
</evidence>
<dbReference type="VEuPathDB" id="VectorBase:ADAR2_009007"/>
<dbReference type="GO" id="GO:0006805">
    <property type="term" value="P:xenobiotic metabolic process"/>
    <property type="evidence" value="ECO:0007669"/>
    <property type="project" value="TreeGrafter"/>
</dbReference>
<keyword evidence="8" id="KW-0256">Endoplasmic reticulum</keyword>
<dbReference type="FunFam" id="1.10.630.10:FF:000238">
    <property type="entry name" value="Cytochrome P450 2A6"/>
    <property type="match status" value="1"/>
</dbReference>
<evidence type="ECO:0000256" key="15">
    <source>
        <dbReference type="SAM" id="MobiDB-lite"/>
    </source>
</evidence>
<dbReference type="STRING" id="43151.W5JGC0"/>
<dbReference type="PRINTS" id="PR00463">
    <property type="entry name" value="EP450I"/>
</dbReference>
<evidence type="ECO:0000256" key="17">
    <source>
        <dbReference type="SAM" id="SignalP"/>
    </source>
</evidence>
<protein>
    <recommendedName>
        <fullName evidence="21">Cytochrome P450</fullName>
    </recommendedName>
</protein>
<keyword evidence="16" id="KW-1133">Transmembrane helix</keyword>
<dbReference type="EnsemblMetazoa" id="ADAC005152-RA">
    <property type="protein sequence ID" value="ADAC005152-PA"/>
    <property type="gene ID" value="ADAC005152"/>
</dbReference>
<dbReference type="Pfam" id="PF00067">
    <property type="entry name" value="p450"/>
    <property type="match status" value="1"/>
</dbReference>
<evidence type="ECO:0000313" key="20">
    <source>
        <dbReference type="Proteomes" id="UP000000673"/>
    </source>
</evidence>
<dbReference type="InterPro" id="IPR050182">
    <property type="entry name" value="Cytochrome_P450_fam2"/>
</dbReference>
<dbReference type="HOGENOM" id="CLU_324204_0_0_1"/>
<evidence type="ECO:0000313" key="19">
    <source>
        <dbReference type="EnsemblMetazoa" id="ADAC005152-PA"/>
    </source>
</evidence>
<feature type="transmembrane region" description="Helical" evidence="16">
    <location>
        <begin position="221"/>
        <end position="248"/>
    </location>
</feature>
<keyword evidence="9" id="KW-0492">Microsome</keyword>
<dbReference type="GO" id="GO:0005789">
    <property type="term" value="C:endoplasmic reticulum membrane"/>
    <property type="evidence" value="ECO:0007669"/>
    <property type="project" value="UniProtKB-SubCell"/>
</dbReference>
<dbReference type="GO" id="GO:0016712">
    <property type="term" value="F:oxidoreductase activity, acting on paired donors, with incorporation or reduction of molecular oxygen, reduced flavin or flavoprotein as one donor, and incorporation of one atom of oxygen"/>
    <property type="evidence" value="ECO:0007669"/>
    <property type="project" value="TreeGrafter"/>
</dbReference>
<organism evidence="18">
    <name type="scientific">Anopheles darlingi</name>
    <name type="common">Mosquito</name>
    <dbReference type="NCBI Taxonomy" id="43151"/>
    <lineage>
        <taxon>Eukaryota</taxon>
        <taxon>Metazoa</taxon>
        <taxon>Ecdysozoa</taxon>
        <taxon>Arthropoda</taxon>
        <taxon>Hexapoda</taxon>
        <taxon>Insecta</taxon>
        <taxon>Pterygota</taxon>
        <taxon>Neoptera</taxon>
        <taxon>Endopterygota</taxon>
        <taxon>Diptera</taxon>
        <taxon>Nematocera</taxon>
        <taxon>Culicoidea</taxon>
        <taxon>Culicidae</taxon>
        <taxon>Anophelinae</taxon>
        <taxon>Anopheles</taxon>
    </lineage>
</organism>
<name>W5JGC0_ANODA</name>
<dbReference type="GO" id="GO:0006082">
    <property type="term" value="P:organic acid metabolic process"/>
    <property type="evidence" value="ECO:0007669"/>
    <property type="project" value="TreeGrafter"/>
</dbReference>
<evidence type="ECO:0000256" key="6">
    <source>
        <dbReference type="ARBA" id="ARBA00022617"/>
    </source>
</evidence>
<feature type="signal peptide" evidence="17">
    <location>
        <begin position="1"/>
        <end position="25"/>
    </location>
</feature>
<keyword evidence="20" id="KW-1185">Reference proteome</keyword>
<dbReference type="VEuPathDB" id="VectorBase:ADAR2_009135"/>
<keyword evidence="16" id="KW-0812">Transmembrane</keyword>
<dbReference type="InterPro" id="IPR002401">
    <property type="entry name" value="Cyt_P450_E_grp-I"/>
</dbReference>
<dbReference type="CDD" id="cd20651">
    <property type="entry name" value="CYP15A1-like"/>
    <property type="match status" value="1"/>
</dbReference>
<dbReference type="SUPFAM" id="SSF48264">
    <property type="entry name" value="Cytochrome P450"/>
    <property type="match status" value="1"/>
</dbReference>
<evidence type="ECO:0000256" key="14">
    <source>
        <dbReference type="PIRSR" id="PIRSR602401-1"/>
    </source>
</evidence>
<keyword evidence="17" id="KW-0732">Signal</keyword>
<comment type="cofactor">
    <cofactor evidence="1 14">
        <name>heme</name>
        <dbReference type="ChEBI" id="CHEBI:30413"/>
    </cofactor>
</comment>
<reference evidence="18" key="3">
    <citation type="journal article" date="2013" name="Nucleic Acids Res.">
        <title>The genome of Anopheles darlingi, the main neotropical malaria vector.</title>
        <authorList>
            <person name="Marinotti O."/>
            <person name="Cerqueira G.C."/>
            <person name="de Almeida L.G."/>
            <person name="Ferro M.I."/>
            <person name="Loreto E.L."/>
            <person name="Zaha A."/>
            <person name="Teixeira S.M."/>
            <person name="Wespiser A.R."/>
            <person name="Almeida E Silva A."/>
            <person name="Schlindwein A.D."/>
            <person name="Pacheco A.C."/>
            <person name="Silva A.L."/>
            <person name="Graveley B.R."/>
            <person name="Walenz B.P."/>
            <person name="Lima Bde A."/>
            <person name="Ribeiro C.A."/>
            <person name="Nunes-Silva C.G."/>
            <person name="de Carvalho C.R."/>
            <person name="Soares C.M."/>
            <person name="de Menezes C.B."/>
            <person name="Matiolli C."/>
            <person name="Caffrey D."/>
            <person name="Araujo D.A."/>
            <person name="de Oliveira D.M."/>
            <person name="Golenbock D."/>
            <person name="Grisard E.C."/>
            <person name="Fantinatti-Garboggini F."/>
            <person name="de Carvalho F.M."/>
            <person name="Barcellos F.G."/>
            <person name="Prosdocimi F."/>
            <person name="May G."/>
            <person name="Azevedo Junior G.M."/>
            <person name="Guimaraes G.M."/>
            <person name="Goldman G.H."/>
            <person name="Padilha I.Q."/>
            <person name="Batista Jda S."/>
            <person name="Ferro J.A."/>
            <person name="Ribeiro J.M."/>
            <person name="Fietto J.L."/>
            <person name="Dabbas K.M."/>
            <person name="Cerdeira L."/>
            <person name="Agnez-Lima L.F."/>
            <person name="Brocchi M."/>
            <person name="de Carvalho M.O."/>
            <person name="Teixeira Mde M."/>
            <person name="Diniz Maia Mde M."/>
            <person name="Goldman M.H."/>
            <person name="Cruz Schneider M.P."/>
            <person name="Felipe M.S."/>
            <person name="Hungria M."/>
            <person name="Nicolas M.F."/>
            <person name="Pereira M."/>
            <person name="Montes M.A."/>
            <person name="Cantao M.E."/>
            <person name="Vincentz M."/>
            <person name="Rafael M.S."/>
            <person name="Silverman N."/>
            <person name="Stoco P.H."/>
            <person name="Souza R.C."/>
            <person name="Vicentini R."/>
            <person name="Gazzinelli R.T."/>
            <person name="Neves Rde O."/>
            <person name="Silva R."/>
            <person name="Astolfi-Filho S."/>
            <person name="Maciel T.E."/>
            <person name="Urmenyi T.P."/>
            <person name="Tadei W.P."/>
            <person name="Camargo E.P."/>
            <person name="de Vasconcelos A.T."/>
        </authorList>
    </citation>
    <scope>NUCLEOTIDE SEQUENCE</scope>
</reference>
<feature type="chain" id="PRO_5010155431" description="Cytochrome P450" evidence="17">
    <location>
        <begin position="26"/>
        <end position="891"/>
    </location>
</feature>
<keyword evidence="11 14" id="KW-0408">Iron</keyword>
<dbReference type="InterPro" id="IPR036396">
    <property type="entry name" value="Cyt_P450_sf"/>
</dbReference>
<keyword evidence="13 16" id="KW-0472">Membrane</keyword>
<evidence type="ECO:0000256" key="5">
    <source>
        <dbReference type="ARBA" id="ARBA00010617"/>
    </source>
</evidence>
<proteinExistence type="inferred from homology"/>
<evidence type="ECO:0000256" key="3">
    <source>
        <dbReference type="ARBA" id="ARBA00004174"/>
    </source>
</evidence>
<evidence type="ECO:0000256" key="1">
    <source>
        <dbReference type="ARBA" id="ARBA00001971"/>
    </source>
</evidence>
<dbReference type="GO" id="GO:0005506">
    <property type="term" value="F:iron ion binding"/>
    <property type="evidence" value="ECO:0007669"/>
    <property type="project" value="InterPro"/>
</dbReference>
<evidence type="ECO:0000313" key="18">
    <source>
        <dbReference type="EMBL" id="ETN63136.1"/>
    </source>
</evidence>
<evidence type="ECO:0000256" key="9">
    <source>
        <dbReference type="ARBA" id="ARBA00022848"/>
    </source>
</evidence>
<evidence type="ECO:0000256" key="7">
    <source>
        <dbReference type="ARBA" id="ARBA00022723"/>
    </source>
</evidence>
<comment type="similarity">
    <text evidence="5">Belongs to the cytochrome P450 family.</text>
</comment>
<comment type="subcellular location">
    <subcellularLocation>
        <location evidence="4">Endoplasmic reticulum membrane</location>
        <topology evidence="4">Peripheral membrane protein</topology>
    </subcellularLocation>
    <subcellularLocation>
        <location evidence="3">Microsome membrane</location>
        <topology evidence="3">Peripheral membrane protein</topology>
    </subcellularLocation>
</comment>
<dbReference type="InterPro" id="IPR001128">
    <property type="entry name" value="Cyt_P450"/>
</dbReference>
<evidence type="ECO:0008006" key="21">
    <source>
        <dbReference type="Google" id="ProtNLM"/>
    </source>
</evidence>
<keyword evidence="7 14" id="KW-0479">Metal-binding</keyword>
<accession>W5JGC0</accession>
<dbReference type="Gene3D" id="1.10.630.10">
    <property type="entry name" value="Cytochrome P450"/>
    <property type="match status" value="1"/>
</dbReference>
<dbReference type="VEuPathDB" id="VectorBase:ADAC005152"/>
<gene>
    <name evidence="18" type="ORF">AND_005152</name>
</gene>
<reference evidence="18 20" key="1">
    <citation type="journal article" date="2010" name="BMC Genomics">
        <title>Combination of measures distinguishes pre-miRNAs from other stem-loops in the genome of the newly sequenced Anopheles darlingi.</title>
        <authorList>
            <person name="Mendes N.D."/>
            <person name="Freitas A.T."/>
            <person name="Vasconcelos A.T."/>
            <person name="Sagot M.F."/>
        </authorList>
    </citation>
    <scope>NUCLEOTIDE SEQUENCE</scope>
</reference>
<feature type="binding site" description="axial binding residue" evidence="14">
    <location>
        <position position="837"/>
    </location>
    <ligand>
        <name>heme</name>
        <dbReference type="ChEBI" id="CHEBI:30413"/>
    </ligand>
    <ligandPart>
        <name>Fe</name>
        <dbReference type="ChEBI" id="CHEBI:18248"/>
    </ligandPart>
</feature>
<evidence type="ECO:0000256" key="2">
    <source>
        <dbReference type="ARBA" id="ARBA00003690"/>
    </source>
</evidence>
<keyword evidence="12" id="KW-0503">Monooxygenase</keyword>
<feature type="region of interest" description="Disordered" evidence="15">
    <location>
        <begin position="144"/>
        <end position="190"/>
    </location>
</feature>
<evidence type="ECO:0000256" key="8">
    <source>
        <dbReference type="ARBA" id="ARBA00022824"/>
    </source>
</evidence>
<dbReference type="PANTHER" id="PTHR24300:SF376">
    <property type="entry name" value="CYTOCHROME P450 15A1"/>
    <property type="match status" value="1"/>
</dbReference>
<dbReference type="AlphaFoldDB" id="W5JGC0"/>
<comment type="function">
    <text evidence="2">May be involved in the metabolism of insect hormones and in the breakdown of synthetic insecticides.</text>
</comment>
<keyword evidence="6 14" id="KW-0349">Heme</keyword>
<reference evidence="19" key="4">
    <citation type="submission" date="2015-06" db="UniProtKB">
        <authorList>
            <consortium name="EnsemblMetazoa"/>
        </authorList>
    </citation>
    <scope>IDENTIFICATION</scope>
</reference>
<feature type="transmembrane region" description="Helical" evidence="16">
    <location>
        <begin position="390"/>
        <end position="409"/>
    </location>
</feature>
<dbReference type="Pfam" id="PF06809">
    <property type="entry name" value="NPDC1"/>
    <property type="match status" value="1"/>
</dbReference>
<dbReference type="eggNOG" id="KOG0156">
    <property type="taxonomic scope" value="Eukaryota"/>
</dbReference>
<dbReference type="Proteomes" id="UP000000673">
    <property type="component" value="Unassembled WGS sequence"/>
</dbReference>
<dbReference type="PRINTS" id="PR00385">
    <property type="entry name" value="P450"/>
</dbReference>
<dbReference type="FunCoup" id="W5JGC0">
    <property type="interactions" value="1"/>
</dbReference>
<dbReference type="InterPro" id="IPR017972">
    <property type="entry name" value="Cyt_P450_CS"/>
</dbReference>
<dbReference type="PANTHER" id="PTHR24300">
    <property type="entry name" value="CYTOCHROME P450 508A4-RELATED"/>
    <property type="match status" value="1"/>
</dbReference>
<dbReference type="EMBL" id="ADMH02001289">
    <property type="protein sequence ID" value="ETN63136.1"/>
    <property type="molecule type" value="Genomic_DNA"/>
</dbReference>
<evidence type="ECO:0000256" key="16">
    <source>
        <dbReference type="SAM" id="Phobius"/>
    </source>
</evidence>
<dbReference type="PROSITE" id="PS00086">
    <property type="entry name" value="CYTOCHROME_P450"/>
    <property type="match status" value="1"/>
</dbReference>
<evidence type="ECO:0000256" key="10">
    <source>
        <dbReference type="ARBA" id="ARBA00023002"/>
    </source>
</evidence>
<dbReference type="OMA" id="KTINIWI"/>
<dbReference type="InterPro" id="IPR009635">
    <property type="entry name" value="NPDC1"/>
</dbReference>
<evidence type="ECO:0000256" key="12">
    <source>
        <dbReference type="ARBA" id="ARBA00023033"/>
    </source>
</evidence>
<dbReference type="eggNOG" id="KOG3884">
    <property type="taxonomic scope" value="Eukaryota"/>
</dbReference>
<evidence type="ECO:0000256" key="11">
    <source>
        <dbReference type="ARBA" id="ARBA00023004"/>
    </source>
</evidence>
<evidence type="ECO:0000256" key="13">
    <source>
        <dbReference type="ARBA" id="ARBA00023136"/>
    </source>
</evidence>
<keyword evidence="10" id="KW-0560">Oxidoreductase</keyword>
<dbReference type="GO" id="GO:0008395">
    <property type="term" value="F:steroid hydroxylase activity"/>
    <property type="evidence" value="ECO:0007669"/>
    <property type="project" value="TreeGrafter"/>
</dbReference>
<dbReference type="GO" id="GO:0020037">
    <property type="term" value="F:heme binding"/>
    <property type="evidence" value="ECO:0007669"/>
    <property type="project" value="InterPro"/>
</dbReference>
<sequence length="891" mass="100239">MTFRRVRLSLLTIWNIFLVLPIVSSDHDYMPGYHRRLHPASYTNKDVQEISDGVVKTINILIEEQARRRFLEHLQQLRASGSNSLPAPSHRGQDDISEHHRPTYSYQLPLSNQINPNEPIHFAVGPNDPRYYDKTDEMLSGESLESVGIYPQDDQKGSSANEGGNARLSAPLLPIQPKIGKGGHGRNRTNSAASVGIENSITDRTNSNAVLQQPVELGNRFGMYLIAMIAGVSAAVTVALISVAFGWYTLHKRNKAAADVEYPAYGVTGPNRDSSAATAAAAGDRKLAQNAQMYHYQHQKQQIIAMENTTRSSIHSEQPSEDENEEGDYTVYECPGLAPTGEMEVKNPLFLEDAPGGGMSLQSSLSADGPAVASTSFNNNEQGRLTSSAAVMWFFVACCFVLLVLWLHLDNLKPPNFPPGPKWYPIIGSALSIMNARNVTGMLCKGVERIAAQYPDNRGVLGFKLGKDNAVMAITGDSLKEMMNNEDFDGRPTGIFYETRTWGLRRGVLLTDEQFWQEQRRFIVRHLKEFGFARKGMTEIIQNEAAHIRKDFEELIARGNGKEAIVQMQGAFSVYVLNTLWLMMAGIRYGKDNSDLKYLQSLLHELFTNIDMMGALFSHFPYLRFVAPRLSGYRQFVEIHECMHKFIGAEVERHQRNFNPDDEPRDLMEVYLKTLHNNNAPSESFSREQLLAVCLDMFIAGSETTTKTLDFAFLYIVRNPAVMHRIQQEIDEVIGRDRMPTLEDRMNMPYCEATTYEALRLFMSNTFGIPHRALKDTKLCGYNIPKDTMLIGMFRGMMLDETLWEAPTEFMPERFLKDGKVHIPAQYHPFGVGKHRCMGELMAKSNLFLFITTTLQSFDLLLPEGAPIPSDVPVDGATPSVRKYHVAITHR</sequence>
<reference evidence="18" key="2">
    <citation type="submission" date="2010-05" db="EMBL/GenBank/DDBJ databases">
        <authorList>
            <person name="Almeida L.G."/>
            <person name="Nicolas M.F."/>
            <person name="Souza R.C."/>
            <person name="Vasconcelos A.T.R."/>
        </authorList>
    </citation>
    <scope>NUCLEOTIDE SEQUENCE</scope>
</reference>